<keyword evidence="2" id="KW-0489">Methyltransferase</keyword>
<protein>
    <submittedName>
        <fullName evidence="2">TAM domain methyltransferase</fullName>
    </submittedName>
</protein>
<dbReference type="GO" id="GO:0008168">
    <property type="term" value="F:methyltransferase activity"/>
    <property type="evidence" value="ECO:0007669"/>
    <property type="project" value="UniProtKB-KW"/>
</dbReference>
<dbReference type="OrthoDB" id="2013972at2759"/>
<dbReference type="AlphaFoldDB" id="A0A8H4L6K3"/>
<proteinExistence type="inferred from homology"/>
<dbReference type="InterPro" id="IPR029063">
    <property type="entry name" value="SAM-dependent_MTases_sf"/>
</dbReference>
<dbReference type="CDD" id="cd02440">
    <property type="entry name" value="AdoMet_MTases"/>
    <property type="match status" value="1"/>
</dbReference>
<evidence type="ECO:0000256" key="1">
    <source>
        <dbReference type="ARBA" id="ARBA00038158"/>
    </source>
</evidence>
<organism evidence="2 3">
    <name type="scientific">Fusarium albosuccineum</name>
    <dbReference type="NCBI Taxonomy" id="1237068"/>
    <lineage>
        <taxon>Eukaryota</taxon>
        <taxon>Fungi</taxon>
        <taxon>Dikarya</taxon>
        <taxon>Ascomycota</taxon>
        <taxon>Pezizomycotina</taxon>
        <taxon>Sordariomycetes</taxon>
        <taxon>Hypocreomycetidae</taxon>
        <taxon>Hypocreales</taxon>
        <taxon>Nectriaceae</taxon>
        <taxon>Fusarium</taxon>
        <taxon>Fusarium decemcellulare species complex</taxon>
    </lineage>
</organism>
<name>A0A8H4L6K3_9HYPO</name>
<dbReference type="PANTHER" id="PTHR43591:SF31">
    <property type="entry name" value="LAEA-LIKE, PUTATIVE (AFU_ORTHOLOGUE AFUA_8G01930)-RELATED"/>
    <property type="match status" value="1"/>
</dbReference>
<comment type="similarity">
    <text evidence="1">Belongs to the methyltransferase superfamily. LaeA methyltransferase family.</text>
</comment>
<gene>
    <name evidence="2" type="ORF">FALBO_9969</name>
</gene>
<dbReference type="GO" id="GO:0032259">
    <property type="term" value="P:methylation"/>
    <property type="evidence" value="ECO:0007669"/>
    <property type="project" value="UniProtKB-KW"/>
</dbReference>
<comment type="caution">
    <text evidence="2">The sequence shown here is derived from an EMBL/GenBank/DDBJ whole genome shotgun (WGS) entry which is preliminary data.</text>
</comment>
<sequence length="332" mass="37306">MASQEQETVIHADDFDGDSTISAPLTDSLASLRSSVLEYQVENGRTYHSMSAGKYAYPNDSRESERLDLQHNLWLLTLHGALALCPKGNEAAKRVLDLGTGTGCWAIEYADAFPESEVIGVDLSPTQPSLVPVNCSFEIDDLEKDWTWTTPFDLIFSRVMAGSFQDYQAYIQKAYDSLEPGGWFEMQDILLPYASDDGTLKPDHALDKLGNYFCSTSEMLGRVMDAPKNFKTYMEKVGFEGVVEHRYKWPIGTWPKDKFYKELGAWTYANLEGGLEGLTLALFTRALKWSKDETMLFCAEVREDLQNPRIHAYIPVIVVYGQKPGGKGKETQ</sequence>
<keyword evidence="3" id="KW-1185">Reference proteome</keyword>
<dbReference type="Pfam" id="PF13489">
    <property type="entry name" value="Methyltransf_23"/>
    <property type="match status" value="1"/>
</dbReference>
<dbReference type="Proteomes" id="UP000554235">
    <property type="component" value="Unassembled WGS sequence"/>
</dbReference>
<evidence type="ECO:0000313" key="3">
    <source>
        <dbReference type="Proteomes" id="UP000554235"/>
    </source>
</evidence>
<dbReference type="PANTHER" id="PTHR43591">
    <property type="entry name" value="METHYLTRANSFERASE"/>
    <property type="match status" value="1"/>
</dbReference>
<dbReference type="EMBL" id="JAADYS010001407">
    <property type="protein sequence ID" value="KAF4463206.1"/>
    <property type="molecule type" value="Genomic_DNA"/>
</dbReference>
<reference evidence="2 3" key="1">
    <citation type="submission" date="2020-01" db="EMBL/GenBank/DDBJ databases">
        <title>Identification and distribution of gene clusters putatively required for synthesis of sphingolipid metabolism inhibitors in phylogenetically diverse species of the filamentous fungus Fusarium.</title>
        <authorList>
            <person name="Kim H.-S."/>
            <person name="Busman M."/>
            <person name="Brown D.W."/>
            <person name="Divon H."/>
            <person name="Uhlig S."/>
            <person name="Proctor R.H."/>
        </authorList>
    </citation>
    <scope>NUCLEOTIDE SEQUENCE [LARGE SCALE GENOMIC DNA]</scope>
    <source>
        <strain evidence="2 3">NRRL 20459</strain>
    </source>
</reference>
<evidence type="ECO:0000313" key="2">
    <source>
        <dbReference type="EMBL" id="KAF4463206.1"/>
    </source>
</evidence>
<dbReference type="SUPFAM" id="SSF53335">
    <property type="entry name" value="S-adenosyl-L-methionine-dependent methyltransferases"/>
    <property type="match status" value="1"/>
</dbReference>
<keyword evidence="2" id="KW-0808">Transferase</keyword>
<accession>A0A8H4L6K3</accession>
<dbReference type="Gene3D" id="3.40.50.150">
    <property type="entry name" value="Vaccinia Virus protein VP39"/>
    <property type="match status" value="1"/>
</dbReference>